<dbReference type="GO" id="GO:0005737">
    <property type="term" value="C:cytoplasm"/>
    <property type="evidence" value="ECO:0007669"/>
    <property type="project" value="TreeGrafter"/>
</dbReference>
<dbReference type="Gene3D" id="1.10.510.10">
    <property type="entry name" value="Transferase(Phosphotransferase) domain 1"/>
    <property type="match status" value="1"/>
</dbReference>
<feature type="compositionally biased region" description="Basic and acidic residues" evidence="12">
    <location>
        <begin position="116"/>
        <end position="136"/>
    </location>
</feature>
<dbReference type="GO" id="GO:0007346">
    <property type="term" value="P:regulation of mitotic cell cycle"/>
    <property type="evidence" value="ECO:0007669"/>
    <property type="project" value="TreeGrafter"/>
</dbReference>
<evidence type="ECO:0000256" key="10">
    <source>
        <dbReference type="PROSITE-ProRule" id="PRU10141"/>
    </source>
</evidence>
<dbReference type="PROSITE" id="PS00107">
    <property type="entry name" value="PROTEIN_KINASE_ATP"/>
    <property type="match status" value="1"/>
</dbReference>
<evidence type="ECO:0000259" key="13">
    <source>
        <dbReference type="PROSITE" id="PS50011"/>
    </source>
</evidence>
<dbReference type="SUPFAM" id="SSF56112">
    <property type="entry name" value="Protein kinase-like (PK-like)"/>
    <property type="match status" value="1"/>
</dbReference>
<keyword evidence="6" id="KW-0418">Kinase</keyword>
<sequence length="460" mass="52077">MENRETEKQPKNLKSRFFSFFKLDVKRRGNKEADLQPPLDTDSADPQPGPSHLESTTHRDHTDPQPGPSGIRQKICVPNPEEKKKDSSTLIKRAWRTVKHAAGRLIKRNSAAPPRPEPDTHSAHHQPDPSVPEQKESLDLTDLELDPSFFEPPDFLDLTDLLPSFPESPGAASMESEDPSWLRTISCPGPSPLPLSELYDVEEDIGRGYFGTVRKGIRKSDGQQVAIKFIKKLTSGRFADRFITVPGVSEPLFAEVALNLLLNRLPLSPYIVHMLDWFEEEDQYILILEYSEPCRDLYGFVLQENLSESQARSLMYQAVLAAKHCLDGGVFHRDIKLDNYVINTVTNRVQLIDFGCGEVAESGIKGQFIGFACPPKYFADFEYEAEPTTVWSLGIMMHRTVCSCNPLRKEDGRLGFDSRVSAEFQELITWCLALNPSERATMEDILQHEWFRQERMSGAI</sequence>
<reference evidence="14 15" key="1">
    <citation type="submission" date="2024-05" db="EMBL/GenBank/DDBJ databases">
        <title>A high-quality chromosomal-level genome assembly of Topmouth culter (Culter alburnus).</title>
        <authorList>
            <person name="Zhao H."/>
        </authorList>
    </citation>
    <scope>NUCLEOTIDE SEQUENCE [LARGE SCALE GENOMIC DNA]</scope>
    <source>
        <strain evidence="14">CATC2023</strain>
        <tissue evidence="14">Muscle</tissue>
    </source>
</reference>
<comment type="caution">
    <text evidence="14">The sequence shown here is derived from an EMBL/GenBank/DDBJ whole genome shotgun (WGS) entry which is preliminary data.</text>
</comment>
<evidence type="ECO:0000256" key="8">
    <source>
        <dbReference type="ARBA" id="ARBA00047899"/>
    </source>
</evidence>
<dbReference type="FunFam" id="3.30.200.20:FF:000458">
    <property type="entry name" value="Pim proto-oncogene, serine/threonine kinase,-related 196"/>
    <property type="match status" value="1"/>
</dbReference>
<proteinExistence type="inferred from homology"/>
<dbReference type="GO" id="GO:0005524">
    <property type="term" value="F:ATP binding"/>
    <property type="evidence" value="ECO:0007669"/>
    <property type="project" value="UniProtKB-UniRule"/>
</dbReference>
<dbReference type="GO" id="GO:0004674">
    <property type="term" value="F:protein serine/threonine kinase activity"/>
    <property type="evidence" value="ECO:0007669"/>
    <property type="project" value="UniProtKB-KW"/>
</dbReference>
<dbReference type="SMART" id="SM00220">
    <property type="entry name" value="S_TKc"/>
    <property type="match status" value="1"/>
</dbReference>
<dbReference type="PANTHER" id="PTHR22984">
    <property type="entry name" value="SERINE/THREONINE-PROTEIN KINASE PIM"/>
    <property type="match status" value="1"/>
</dbReference>
<evidence type="ECO:0000313" key="15">
    <source>
        <dbReference type="Proteomes" id="UP001479290"/>
    </source>
</evidence>
<dbReference type="InterPro" id="IPR017441">
    <property type="entry name" value="Protein_kinase_ATP_BS"/>
</dbReference>
<feature type="region of interest" description="Disordered" evidence="12">
    <location>
        <begin position="27"/>
        <end position="136"/>
    </location>
</feature>
<evidence type="ECO:0000256" key="7">
    <source>
        <dbReference type="ARBA" id="ARBA00022840"/>
    </source>
</evidence>
<dbReference type="InterPro" id="IPR051138">
    <property type="entry name" value="PIM_Ser/Thr_kinase"/>
</dbReference>
<keyword evidence="7 10" id="KW-0067">ATP-binding</keyword>
<evidence type="ECO:0000256" key="4">
    <source>
        <dbReference type="ARBA" id="ARBA00022679"/>
    </source>
</evidence>
<evidence type="ECO:0000256" key="9">
    <source>
        <dbReference type="ARBA" id="ARBA00048679"/>
    </source>
</evidence>
<dbReference type="Proteomes" id="UP001479290">
    <property type="component" value="Unassembled WGS sequence"/>
</dbReference>
<feature type="binding site" evidence="10">
    <location>
        <position position="232"/>
    </location>
    <ligand>
        <name>ATP</name>
        <dbReference type="ChEBI" id="CHEBI:30616"/>
    </ligand>
</feature>
<dbReference type="InterPro" id="IPR008271">
    <property type="entry name" value="Ser/Thr_kinase_AS"/>
</dbReference>
<dbReference type="EC" id="2.7.11.1" evidence="2"/>
<protein>
    <recommendedName>
        <fullName evidence="2">non-specific serine/threonine protein kinase</fullName>
        <ecNumber evidence="2">2.7.11.1</ecNumber>
    </recommendedName>
</protein>
<dbReference type="PROSITE" id="PS50011">
    <property type="entry name" value="PROTEIN_KINASE_DOM"/>
    <property type="match status" value="1"/>
</dbReference>
<comment type="catalytic activity">
    <reaction evidence="9">
        <text>L-seryl-[protein] + ATP = O-phospho-L-seryl-[protein] + ADP + H(+)</text>
        <dbReference type="Rhea" id="RHEA:17989"/>
        <dbReference type="Rhea" id="RHEA-COMP:9863"/>
        <dbReference type="Rhea" id="RHEA-COMP:11604"/>
        <dbReference type="ChEBI" id="CHEBI:15378"/>
        <dbReference type="ChEBI" id="CHEBI:29999"/>
        <dbReference type="ChEBI" id="CHEBI:30616"/>
        <dbReference type="ChEBI" id="CHEBI:83421"/>
        <dbReference type="ChEBI" id="CHEBI:456216"/>
        <dbReference type="EC" id="2.7.11.1"/>
    </reaction>
</comment>
<accession>A0AAW2AX94</accession>
<gene>
    <name evidence="14" type="ORF">ABG768_021915</name>
</gene>
<keyword evidence="3 11" id="KW-0723">Serine/threonine-protein kinase</keyword>
<evidence type="ECO:0000256" key="2">
    <source>
        <dbReference type="ARBA" id="ARBA00012513"/>
    </source>
</evidence>
<name>A0AAW2AX94_CULAL</name>
<feature type="compositionally biased region" description="Basic residues" evidence="12">
    <location>
        <begin position="93"/>
        <end position="107"/>
    </location>
</feature>
<dbReference type="GO" id="GO:0043066">
    <property type="term" value="P:negative regulation of apoptotic process"/>
    <property type="evidence" value="ECO:0007669"/>
    <property type="project" value="TreeGrafter"/>
</dbReference>
<evidence type="ECO:0000256" key="11">
    <source>
        <dbReference type="RuleBase" id="RU000304"/>
    </source>
</evidence>
<dbReference type="AlphaFoldDB" id="A0AAW2AX94"/>
<dbReference type="InterPro" id="IPR000719">
    <property type="entry name" value="Prot_kinase_dom"/>
</dbReference>
<evidence type="ECO:0000256" key="1">
    <source>
        <dbReference type="ARBA" id="ARBA00005505"/>
    </source>
</evidence>
<dbReference type="Pfam" id="PF00069">
    <property type="entry name" value="Pkinase"/>
    <property type="match status" value="1"/>
</dbReference>
<keyword evidence="4" id="KW-0808">Transferase</keyword>
<feature type="domain" description="Protein kinase" evidence="13">
    <location>
        <begin position="199"/>
        <end position="451"/>
    </location>
</feature>
<dbReference type="PROSITE" id="PS00108">
    <property type="entry name" value="PROTEIN_KINASE_ST"/>
    <property type="match status" value="1"/>
</dbReference>
<dbReference type="InterPro" id="IPR011009">
    <property type="entry name" value="Kinase-like_dom_sf"/>
</dbReference>
<evidence type="ECO:0000313" key="14">
    <source>
        <dbReference type="EMBL" id="KAK9976710.1"/>
    </source>
</evidence>
<keyword evidence="15" id="KW-1185">Reference proteome</keyword>
<evidence type="ECO:0000256" key="12">
    <source>
        <dbReference type="SAM" id="MobiDB-lite"/>
    </source>
</evidence>
<dbReference type="PANTHER" id="PTHR22984:SF11">
    <property type="entry name" value="AURORA KINASE-RELATED"/>
    <property type="match status" value="1"/>
</dbReference>
<evidence type="ECO:0000256" key="3">
    <source>
        <dbReference type="ARBA" id="ARBA00022527"/>
    </source>
</evidence>
<evidence type="ECO:0000256" key="6">
    <source>
        <dbReference type="ARBA" id="ARBA00022777"/>
    </source>
</evidence>
<dbReference type="EMBL" id="JAWDJR010000004">
    <property type="protein sequence ID" value="KAK9976710.1"/>
    <property type="molecule type" value="Genomic_DNA"/>
</dbReference>
<organism evidence="14 15">
    <name type="scientific">Culter alburnus</name>
    <name type="common">Topmouth culter</name>
    <dbReference type="NCBI Taxonomy" id="194366"/>
    <lineage>
        <taxon>Eukaryota</taxon>
        <taxon>Metazoa</taxon>
        <taxon>Chordata</taxon>
        <taxon>Craniata</taxon>
        <taxon>Vertebrata</taxon>
        <taxon>Euteleostomi</taxon>
        <taxon>Actinopterygii</taxon>
        <taxon>Neopterygii</taxon>
        <taxon>Teleostei</taxon>
        <taxon>Ostariophysi</taxon>
        <taxon>Cypriniformes</taxon>
        <taxon>Xenocyprididae</taxon>
        <taxon>Xenocypridinae</taxon>
        <taxon>Culter</taxon>
    </lineage>
</organism>
<dbReference type="Gene3D" id="3.30.200.20">
    <property type="entry name" value="Phosphorylase Kinase, domain 1"/>
    <property type="match status" value="1"/>
</dbReference>
<comment type="similarity">
    <text evidence="1">Belongs to the protein kinase superfamily. CAMK Ser/Thr protein kinase family. PIM subfamily.</text>
</comment>
<evidence type="ECO:0000256" key="5">
    <source>
        <dbReference type="ARBA" id="ARBA00022741"/>
    </source>
</evidence>
<keyword evidence="5 10" id="KW-0547">Nucleotide-binding</keyword>
<comment type="catalytic activity">
    <reaction evidence="8">
        <text>L-threonyl-[protein] + ATP = O-phospho-L-threonyl-[protein] + ADP + H(+)</text>
        <dbReference type="Rhea" id="RHEA:46608"/>
        <dbReference type="Rhea" id="RHEA-COMP:11060"/>
        <dbReference type="Rhea" id="RHEA-COMP:11605"/>
        <dbReference type="ChEBI" id="CHEBI:15378"/>
        <dbReference type="ChEBI" id="CHEBI:30013"/>
        <dbReference type="ChEBI" id="CHEBI:30616"/>
        <dbReference type="ChEBI" id="CHEBI:61977"/>
        <dbReference type="ChEBI" id="CHEBI:456216"/>
        <dbReference type="EC" id="2.7.11.1"/>
    </reaction>
</comment>